<evidence type="ECO:0000256" key="2">
    <source>
        <dbReference type="ARBA" id="ARBA00023157"/>
    </source>
</evidence>
<dbReference type="PANTHER" id="PTHR11240">
    <property type="entry name" value="RIBONUCLEASE T2"/>
    <property type="match status" value="1"/>
</dbReference>
<keyword evidence="2" id="KW-1015">Disulfide bond</keyword>
<evidence type="ECO:0000313" key="8">
    <source>
        <dbReference type="RefSeq" id="XP_034247467.1"/>
    </source>
</evidence>
<dbReference type="GeneID" id="117649113"/>
<dbReference type="CDD" id="cd01061">
    <property type="entry name" value="RNase_T2_euk"/>
    <property type="match status" value="1"/>
</dbReference>
<dbReference type="Proteomes" id="UP000515158">
    <property type="component" value="Unplaced"/>
</dbReference>
<dbReference type="InterPro" id="IPR033130">
    <property type="entry name" value="RNase_T2_His_AS_2"/>
</dbReference>
<feature type="active site" evidence="3">
    <location>
        <position position="121"/>
    </location>
</feature>
<dbReference type="Gene3D" id="3.90.730.10">
    <property type="entry name" value="Ribonuclease T2-like"/>
    <property type="match status" value="1"/>
</dbReference>
<dbReference type="RefSeq" id="XP_034247467.1">
    <property type="nucleotide sequence ID" value="XM_034391576.1"/>
</dbReference>
<evidence type="ECO:0000256" key="5">
    <source>
        <dbReference type="SAM" id="SignalP"/>
    </source>
</evidence>
<organism evidence="9">
    <name type="scientific">Thrips palmi</name>
    <name type="common">Melon thrips</name>
    <dbReference type="NCBI Taxonomy" id="161013"/>
    <lineage>
        <taxon>Eukaryota</taxon>
        <taxon>Metazoa</taxon>
        <taxon>Ecdysozoa</taxon>
        <taxon>Arthropoda</taxon>
        <taxon>Hexapoda</taxon>
        <taxon>Insecta</taxon>
        <taxon>Pterygota</taxon>
        <taxon>Neoptera</taxon>
        <taxon>Paraneoptera</taxon>
        <taxon>Thysanoptera</taxon>
        <taxon>Terebrantia</taxon>
        <taxon>Thripoidea</taxon>
        <taxon>Thripidae</taxon>
        <taxon>Thrips</taxon>
    </lineage>
</organism>
<dbReference type="InterPro" id="IPR036430">
    <property type="entry name" value="RNase_T2-like_sf"/>
</dbReference>
<dbReference type="GO" id="GO:0006401">
    <property type="term" value="P:RNA catabolic process"/>
    <property type="evidence" value="ECO:0007669"/>
    <property type="project" value="TreeGrafter"/>
</dbReference>
<reference evidence="7 8" key="1">
    <citation type="submission" date="2025-04" db="UniProtKB">
        <authorList>
            <consortium name="RefSeq"/>
        </authorList>
    </citation>
    <scope>IDENTIFICATION</scope>
    <source>
        <tissue evidence="7 8">Total insect</tissue>
    </source>
</reference>
<evidence type="ECO:0000313" key="7">
    <source>
        <dbReference type="RefSeq" id="XP_034247459.1"/>
    </source>
</evidence>
<evidence type="ECO:0000313" key="9">
    <source>
        <dbReference type="RefSeq" id="XP_034247476.1"/>
    </source>
</evidence>
<evidence type="ECO:0000256" key="3">
    <source>
        <dbReference type="PIRSR" id="PIRSR633697-1"/>
    </source>
</evidence>
<evidence type="ECO:0000313" key="6">
    <source>
        <dbReference type="Proteomes" id="UP000515158"/>
    </source>
</evidence>
<keyword evidence="5" id="KW-0732">Signal</keyword>
<dbReference type="KEGG" id="tpal:117649113"/>
<accession>A0A6P8ZA76</accession>
<dbReference type="GO" id="GO:0005576">
    <property type="term" value="C:extracellular region"/>
    <property type="evidence" value="ECO:0007669"/>
    <property type="project" value="TreeGrafter"/>
</dbReference>
<name>A0A6P8ZA76_THRPL</name>
<proteinExistence type="inferred from homology"/>
<feature type="active site" evidence="3">
    <location>
        <position position="68"/>
    </location>
</feature>
<dbReference type="Pfam" id="PF00445">
    <property type="entry name" value="Ribonuclease_T2"/>
    <property type="match status" value="1"/>
</dbReference>
<dbReference type="PROSITE" id="PS00531">
    <property type="entry name" value="RNASE_T2_2"/>
    <property type="match status" value="1"/>
</dbReference>
<feature type="active site" evidence="3">
    <location>
        <position position="125"/>
    </location>
</feature>
<dbReference type="SUPFAM" id="SSF55895">
    <property type="entry name" value="Ribonuclease Rh-like"/>
    <property type="match status" value="1"/>
</dbReference>
<dbReference type="RefSeq" id="XP_034247459.1">
    <property type="nucleotide sequence ID" value="XM_034391568.1"/>
</dbReference>
<feature type="signal peptide" evidence="5">
    <location>
        <begin position="1"/>
        <end position="23"/>
    </location>
</feature>
<dbReference type="AlphaFoldDB" id="A0A6P8ZA76"/>
<gene>
    <name evidence="7 8 9" type="primary">LOC117649113</name>
</gene>
<evidence type="ECO:0000256" key="4">
    <source>
        <dbReference type="RuleBase" id="RU004328"/>
    </source>
</evidence>
<evidence type="ECO:0000256" key="1">
    <source>
        <dbReference type="ARBA" id="ARBA00007469"/>
    </source>
</evidence>
<sequence length="264" mass="30189">MMGATNIGALCVLVIVSLSSAEAAGIPSKDWDYIIFTQHWPATVCLQWKAEGTGHSCALPKASMWTVHGVWPTKNNTKGPMFCNKSLPFDEEALAPIASDLQNYWINIDMPTPPYSFWRHEWEKHGTCAAALPALHKEIDYFSQGLDWLKKFNMYTALQNQGIHEGNAYMVKNIREAVRVQFGKLPTVHCYKDSNTGKSYLFEIRLCFDKSLKNINCPKACSTNCPNVPIEYPTLSDLNKRVEVKRKWLLDLLRIVRWIQWITY</sequence>
<keyword evidence="6" id="KW-1185">Reference proteome</keyword>
<dbReference type="PANTHER" id="PTHR11240:SF22">
    <property type="entry name" value="RIBONUCLEASE T2"/>
    <property type="match status" value="1"/>
</dbReference>
<comment type="similarity">
    <text evidence="1 4">Belongs to the RNase T2 family.</text>
</comment>
<dbReference type="InterPro" id="IPR001568">
    <property type="entry name" value="RNase_T2-like"/>
</dbReference>
<protein>
    <submittedName>
        <fullName evidence="7 8">Ribonuclease Oy</fullName>
    </submittedName>
</protein>
<feature type="chain" id="PRO_5044654870" evidence="5">
    <location>
        <begin position="24"/>
        <end position="264"/>
    </location>
</feature>
<dbReference type="GO" id="GO:0033897">
    <property type="term" value="F:ribonuclease T2 activity"/>
    <property type="evidence" value="ECO:0007669"/>
    <property type="project" value="InterPro"/>
</dbReference>
<dbReference type="RefSeq" id="XP_034247476.1">
    <property type="nucleotide sequence ID" value="XM_034391585.1"/>
</dbReference>
<dbReference type="GO" id="GO:0003723">
    <property type="term" value="F:RNA binding"/>
    <property type="evidence" value="ECO:0007669"/>
    <property type="project" value="InterPro"/>
</dbReference>
<dbReference type="OrthoDB" id="435754at2759"/>
<dbReference type="CTD" id="38885"/>
<dbReference type="InterPro" id="IPR033697">
    <property type="entry name" value="Ribonuclease_T2_eukaryotic"/>
</dbReference>